<reference evidence="2 3" key="1">
    <citation type="submission" date="2018-11" db="EMBL/GenBank/DDBJ databases">
        <authorList>
            <consortium name="Pathogen Informatics"/>
        </authorList>
    </citation>
    <scope>NUCLEOTIDE SEQUENCE [LARGE SCALE GENOMIC DNA]</scope>
</reference>
<feature type="signal peptide" evidence="1">
    <location>
        <begin position="1"/>
        <end position="22"/>
    </location>
</feature>
<dbReference type="WBParaSite" id="HPBE_0001400101-mRNA-1">
    <property type="protein sequence ID" value="HPBE_0001400101-mRNA-1"/>
    <property type="gene ID" value="HPBE_0001400101"/>
</dbReference>
<evidence type="ECO:0000313" key="4">
    <source>
        <dbReference type="WBParaSite" id="HPBE_0001400101-mRNA-1"/>
    </source>
</evidence>
<dbReference type="EMBL" id="UZAH01028163">
    <property type="protein sequence ID" value="VDO98160.1"/>
    <property type="molecule type" value="Genomic_DNA"/>
</dbReference>
<reference evidence="4" key="2">
    <citation type="submission" date="2019-09" db="UniProtKB">
        <authorList>
            <consortium name="WormBaseParasite"/>
        </authorList>
    </citation>
    <scope>IDENTIFICATION</scope>
</reference>
<accession>A0A183FZ56</accession>
<dbReference type="AlphaFoldDB" id="A0A183FZ56"/>
<organism evidence="3 4">
    <name type="scientific">Heligmosomoides polygyrus</name>
    <name type="common">Parasitic roundworm</name>
    <dbReference type="NCBI Taxonomy" id="6339"/>
    <lineage>
        <taxon>Eukaryota</taxon>
        <taxon>Metazoa</taxon>
        <taxon>Ecdysozoa</taxon>
        <taxon>Nematoda</taxon>
        <taxon>Chromadorea</taxon>
        <taxon>Rhabditida</taxon>
        <taxon>Rhabditina</taxon>
        <taxon>Rhabditomorpha</taxon>
        <taxon>Strongyloidea</taxon>
        <taxon>Heligmosomidae</taxon>
        <taxon>Heligmosomoides</taxon>
    </lineage>
</organism>
<evidence type="ECO:0000313" key="3">
    <source>
        <dbReference type="Proteomes" id="UP000050761"/>
    </source>
</evidence>
<dbReference type="Proteomes" id="UP000050761">
    <property type="component" value="Unassembled WGS sequence"/>
</dbReference>
<keyword evidence="1" id="KW-0732">Signal</keyword>
<evidence type="ECO:0000256" key="1">
    <source>
        <dbReference type="SAM" id="SignalP"/>
    </source>
</evidence>
<proteinExistence type="predicted"/>
<sequence>MLQFKMMRLITIVFASIGTVFPAGPVDTNCTAAEGNDHKYTEAAVSCDNVLSDAVCLVIYTREMRVGATDERNEKCFQVSSAFPFHEPFHS</sequence>
<accession>A0A3P7ZEL3</accession>
<name>A0A183FZ56_HELPZ</name>
<gene>
    <name evidence="2" type="ORF">HPBE_LOCUS14002</name>
</gene>
<keyword evidence="3" id="KW-1185">Reference proteome</keyword>
<evidence type="ECO:0000313" key="2">
    <source>
        <dbReference type="EMBL" id="VDO98160.1"/>
    </source>
</evidence>
<protein>
    <submittedName>
        <fullName evidence="4">Secreted protein</fullName>
    </submittedName>
</protein>
<feature type="chain" id="PRO_5044551766" evidence="1">
    <location>
        <begin position="23"/>
        <end position="91"/>
    </location>
</feature>